<dbReference type="InterPro" id="IPR036691">
    <property type="entry name" value="Endo/exonu/phosph_ase_sf"/>
</dbReference>
<gene>
    <name evidence="2" type="ORF">EV680_10146</name>
    <name evidence="3" type="ORF">LVJ78_09065</name>
</gene>
<evidence type="ECO:0000313" key="3">
    <source>
        <dbReference type="EMBL" id="UOO78845.1"/>
    </source>
</evidence>
<organism evidence="3 5">
    <name type="scientific">Uruburuella suis</name>
    <dbReference type="NCBI Taxonomy" id="252130"/>
    <lineage>
        <taxon>Bacteria</taxon>
        <taxon>Pseudomonadati</taxon>
        <taxon>Pseudomonadota</taxon>
        <taxon>Betaproteobacteria</taxon>
        <taxon>Neisseriales</taxon>
        <taxon>Neisseriaceae</taxon>
        <taxon>Uruburuella</taxon>
    </lineage>
</organism>
<dbReference type="InterPro" id="IPR005135">
    <property type="entry name" value="Endo/exonuclease/phosphatase"/>
</dbReference>
<keyword evidence="3" id="KW-0540">Nuclease</keyword>
<reference evidence="3" key="3">
    <citation type="journal article" date="2022" name="Res Sq">
        <title>Evolution of multicellular longitudinally dividing oral cavity symbionts (Neisseriaceae).</title>
        <authorList>
            <person name="Nyongesa S."/>
            <person name="Weber P."/>
            <person name="Bernet E."/>
            <person name="Pullido F."/>
            <person name="Nieckarz M."/>
            <person name="Delaby M."/>
            <person name="Nieves C."/>
            <person name="Viehboeck T."/>
            <person name="Krause N."/>
            <person name="Rivera-Millot A."/>
            <person name="Nakamura A."/>
            <person name="Vischer N."/>
            <person name="VanNieuwenhze M."/>
            <person name="Brun Y."/>
            <person name="Cava F."/>
            <person name="Bulgheresi S."/>
            <person name="Veyrier F."/>
        </authorList>
    </citation>
    <scope>NUCLEOTIDE SEQUENCE</scope>
    <source>
        <strain evidence="3">1258/02</strain>
    </source>
</reference>
<dbReference type="Proteomes" id="UP000829756">
    <property type="component" value="Chromosome"/>
</dbReference>
<dbReference type="Pfam" id="PF03372">
    <property type="entry name" value="Exo_endo_phos"/>
    <property type="match status" value="1"/>
</dbReference>
<evidence type="ECO:0000313" key="5">
    <source>
        <dbReference type="Proteomes" id="UP000829756"/>
    </source>
</evidence>
<evidence type="ECO:0000259" key="1">
    <source>
        <dbReference type="Pfam" id="PF03372"/>
    </source>
</evidence>
<dbReference type="GO" id="GO:0004519">
    <property type="term" value="F:endonuclease activity"/>
    <property type="evidence" value="ECO:0007669"/>
    <property type="project" value="UniProtKB-KW"/>
</dbReference>
<dbReference type="GO" id="GO:0016787">
    <property type="term" value="F:hydrolase activity"/>
    <property type="evidence" value="ECO:0007669"/>
    <property type="project" value="UniProtKB-KW"/>
</dbReference>
<protein>
    <submittedName>
        <fullName evidence="2">Endonuclease/exonuclease/phosphatase family metal-dependent hydrolase</fullName>
    </submittedName>
    <submittedName>
        <fullName evidence="3">Endonuclease/exonuclease/phosphatase family protein</fullName>
    </submittedName>
</protein>
<dbReference type="KEGG" id="usu:LVJ78_09065"/>
<accession>A0AAE9GRV4</accession>
<dbReference type="PANTHER" id="PTHR14859">
    <property type="entry name" value="CALCOFLUOR WHITE HYPERSENSITIVE PROTEIN PRECURSOR"/>
    <property type="match status" value="1"/>
</dbReference>
<evidence type="ECO:0000313" key="4">
    <source>
        <dbReference type="Proteomes" id="UP000294721"/>
    </source>
</evidence>
<dbReference type="Gene3D" id="3.60.10.10">
    <property type="entry name" value="Endonuclease/exonuclease/phosphatase"/>
    <property type="match status" value="1"/>
</dbReference>
<dbReference type="PANTHER" id="PTHR14859:SF1">
    <property type="entry name" value="PGAP2-INTERACTING PROTEIN"/>
    <property type="match status" value="1"/>
</dbReference>
<keyword evidence="4" id="KW-1185">Reference proteome</keyword>
<dbReference type="RefSeq" id="WP_243650308.1">
    <property type="nucleotide sequence ID" value="NZ_CP091507.1"/>
</dbReference>
<dbReference type="AlphaFoldDB" id="A0AAE9GRV4"/>
<evidence type="ECO:0000313" key="2">
    <source>
        <dbReference type="EMBL" id="TCP10381.1"/>
    </source>
</evidence>
<sequence length="254" mass="29195">MSEHSPIIIATYNMHKGMSALNRKVQVESMAEALQGLKSDVLFLQEVQGENLRRQLKLPAFPAQPHYDIISEHLSFYSSYGKNAVFPERHHGNAILSHLPIETRHNLNISVNKLEQRGVLHCEIHPEGWPFPLVCLCAHLNLREPDRNKQYQAIFEYVSRHVHPMSPLIIAGDFNDWRQKSCLSLGSALNLQEVFIDTLGQRPKTFPARMPLLSLDRIYTRNLEVLDAQVHKSRQWQLLSDHLPLSAKVRPRLP</sequence>
<proteinExistence type="predicted"/>
<dbReference type="GO" id="GO:0006506">
    <property type="term" value="P:GPI anchor biosynthetic process"/>
    <property type="evidence" value="ECO:0007669"/>
    <property type="project" value="TreeGrafter"/>
</dbReference>
<keyword evidence="3" id="KW-0255">Endonuclease</keyword>
<dbReference type="EMBL" id="SLXE01000001">
    <property type="protein sequence ID" value="TCP10381.1"/>
    <property type="molecule type" value="Genomic_DNA"/>
</dbReference>
<keyword evidence="2" id="KW-0378">Hydrolase</keyword>
<dbReference type="EMBL" id="CP091507">
    <property type="protein sequence ID" value="UOO78845.1"/>
    <property type="molecule type" value="Genomic_DNA"/>
</dbReference>
<dbReference type="GO" id="GO:0016020">
    <property type="term" value="C:membrane"/>
    <property type="evidence" value="ECO:0007669"/>
    <property type="project" value="GOC"/>
</dbReference>
<name>A0AAE9GRV4_9NEIS</name>
<dbReference type="SUPFAM" id="SSF56219">
    <property type="entry name" value="DNase I-like"/>
    <property type="match status" value="1"/>
</dbReference>
<dbReference type="InterPro" id="IPR051916">
    <property type="entry name" value="GPI-anchor_lipid_remodeler"/>
</dbReference>
<reference evidence="2 4" key="1">
    <citation type="submission" date="2019-03" db="EMBL/GenBank/DDBJ databases">
        <title>Genomic Encyclopedia of Type Strains, Phase IV (KMG-IV): sequencing the most valuable type-strain genomes for metagenomic binning, comparative biology and taxonomic classification.</title>
        <authorList>
            <person name="Goeker M."/>
        </authorList>
    </citation>
    <scope>NUCLEOTIDE SEQUENCE [LARGE SCALE GENOMIC DNA]</scope>
    <source>
        <strain evidence="2 4">DSM 17474</strain>
    </source>
</reference>
<reference evidence="3" key="2">
    <citation type="submission" date="2021-12" db="EMBL/GenBank/DDBJ databases">
        <authorList>
            <person name="Veyrier F.J."/>
        </authorList>
    </citation>
    <scope>NUCLEOTIDE SEQUENCE</scope>
    <source>
        <strain evidence="3">1258/02</strain>
    </source>
</reference>
<dbReference type="Proteomes" id="UP000294721">
    <property type="component" value="Unassembled WGS sequence"/>
</dbReference>
<feature type="domain" description="Endonuclease/exonuclease/phosphatase" evidence="1">
    <location>
        <begin position="10"/>
        <end position="242"/>
    </location>
</feature>